<sequence>MYIVVSFKSTILTIGAIDDSDFGHFFITLARVFLFWKDVKHKKTNRKNCKESNNVAGSRK</sequence>
<keyword evidence="2" id="KW-1185">Reference proteome</keyword>
<proteinExistence type="predicted"/>
<reference evidence="2" key="1">
    <citation type="submission" date="2009-11" db="EMBL/GenBank/DDBJ databases">
        <title>Genome sequencing of Bartonella species and comparative genomics.</title>
        <authorList>
            <person name="Engel P."/>
            <person name="Salzburger W."/>
            <person name="Marius L."/>
            <person name="Chao-Chin C."/>
            <person name="Soichi M."/>
            <person name="Christa L."/>
            <person name="Alexandra C."/>
            <person name="Aurelie L."/>
            <person name="Claudine M."/>
            <person name="Stephan S.C."/>
            <person name="Christoph D."/>
        </authorList>
    </citation>
    <scope>NUCLEOTIDE SEQUENCE [LARGE SCALE GENOMIC DNA]</scope>
    <source>
        <strain evidence="2">CIP 104772 / 73</strain>
    </source>
</reference>
<dbReference type="AlphaFoldDB" id="E6YIE5"/>
<reference evidence="1 2" key="2">
    <citation type="journal article" date="2011" name="PLoS Genet.">
        <title>Parallel evolution of a type IV secretion system in radiating lineages of the host-restricted bacterial pathogen Bartonella.</title>
        <authorList>
            <person name="Engel P."/>
            <person name="Salzburger W."/>
            <person name="Liesch M."/>
            <person name="Chang C.C."/>
            <person name="Maruyama S."/>
            <person name="Lanz C."/>
            <person name="Calteau A."/>
            <person name="Lajus A."/>
            <person name="Medigue C."/>
            <person name="Schuster S.C."/>
            <person name="Dehio C."/>
        </authorList>
    </citation>
    <scope>NUCLEOTIDE SEQUENCE [LARGE SCALE GENOMIC DNA]</scope>
    <source>
        <strain evidence="2">CIP 104772 / 73</strain>
    </source>
</reference>
<evidence type="ECO:0000313" key="2">
    <source>
        <dbReference type="Proteomes" id="UP000009101"/>
    </source>
</evidence>
<name>E6YIE5_BARC7</name>
<organism evidence="1 2">
    <name type="scientific">Bartonella clarridgeiae (strain CCUG 45776 / CIP 104772 / 73)</name>
    <dbReference type="NCBI Taxonomy" id="696125"/>
    <lineage>
        <taxon>Bacteria</taxon>
        <taxon>Pseudomonadati</taxon>
        <taxon>Pseudomonadota</taxon>
        <taxon>Alphaproteobacteria</taxon>
        <taxon>Hyphomicrobiales</taxon>
        <taxon>Bartonellaceae</taxon>
        <taxon>Bartonella</taxon>
    </lineage>
</organism>
<dbReference type="Proteomes" id="UP000009101">
    <property type="component" value="Chromosome"/>
</dbReference>
<protein>
    <submittedName>
        <fullName evidence="1">Uncharacterized protein</fullName>
    </submittedName>
</protein>
<dbReference type="KEGG" id="bcd:BARCL_0952"/>
<dbReference type="EMBL" id="FN645454">
    <property type="protein sequence ID" value="CBI76633.1"/>
    <property type="molecule type" value="Genomic_DNA"/>
</dbReference>
<dbReference type="HOGENOM" id="CLU_2931922_0_0_5"/>
<evidence type="ECO:0000313" key="1">
    <source>
        <dbReference type="EMBL" id="CBI76633.1"/>
    </source>
</evidence>
<gene>
    <name evidence="1" type="ordered locus">BARCL_0952</name>
</gene>
<accession>E6YIE5</accession>